<evidence type="ECO:0000256" key="2">
    <source>
        <dbReference type="SAM" id="SignalP"/>
    </source>
</evidence>
<gene>
    <name evidence="3" type="ORF">GCM10011489_07420</name>
</gene>
<dbReference type="AlphaFoldDB" id="A0A916SZM9"/>
<dbReference type="PANTHER" id="PTHR48098:SF1">
    <property type="entry name" value="DIACYLGLYCEROL ACYLTRANSFERASE_MYCOLYLTRANSFERASE AG85A"/>
    <property type="match status" value="1"/>
</dbReference>
<proteinExistence type="predicted"/>
<keyword evidence="2" id="KW-0732">Signal</keyword>
<reference evidence="3" key="2">
    <citation type="submission" date="2020-09" db="EMBL/GenBank/DDBJ databases">
        <authorList>
            <person name="Sun Q."/>
            <person name="Zhou Y."/>
        </authorList>
    </citation>
    <scope>NUCLEOTIDE SEQUENCE</scope>
    <source>
        <strain evidence="3">CGMCC 1.12827</strain>
    </source>
</reference>
<comment type="caution">
    <text evidence="3">The sequence shown here is derived from an EMBL/GenBank/DDBJ whole genome shotgun (WGS) entry which is preliminary data.</text>
</comment>
<dbReference type="InterPro" id="IPR050583">
    <property type="entry name" value="Mycobacterial_A85_antigen"/>
</dbReference>
<evidence type="ECO:0000313" key="3">
    <source>
        <dbReference type="EMBL" id="GGB21752.1"/>
    </source>
</evidence>
<dbReference type="EMBL" id="BMGC01000003">
    <property type="protein sequence ID" value="GGB21752.1"/>
    <property type="molecule type" value="Genomic_DNA"/>
</dbReference>
<evidence type="ECO:0000256" key="1">
    <source>
        <dbReference type="SAM" id="MobiDB-lite"/>
    </source>
</evidence>
<feature type="chain" id="PRO_5039019753" description="S-formylglutathione hydrolase FrmB" evidence="2">
    <location>
        <begin position="25"/>
        <end position="393"/>
    </location>
</feature>
<protein>
    <recommendedName>
        <fullName evidence="5">S-formylglutathione hydrolase FrmB</fullName>
    </recommendedName>
</protein>
<feature type="region of interest" description="Disordered" evidence="1">
    <location>
        <begin position="31"/>
        <end position="58"/>
    </location>
</feature>
<sequence length="393" mass="41281">MHVRRMGTVAMATAAVMTSLTATAVCASGASAAPATSPTATSPTATAEPKPKVPAPAPVPVPVESAFPNAKSAPDGSHIVSVSRVSPRRFIIELHSAAMNRTVGVQIIRPADTSVPAPSLYLLNGAEDGRSYNGNATWKTEGDEVKTWETATDVVDFMADKHVNVVTMMDGAYTYFSDWLRDDPKLGRNKWQTLLTKELPPIIDSALQTTGRNAIAGLSMSATSALQIAESAPGLYRSVGSFSGCSDIQDPVCAAAVAGVTSLGGANLLNMWGAPGSPTWIAHDPTTADNLVKLRGSNVVITTGNGKPGIHDTLSETDNDASQLWRQKTIGGNPESLVADSTHRVQAKFAAAKVPATFMFRGNGTHSWAYWQDDLHDAWPSFAASLGIPTTGQ</sequence>
<dbReference type="PANTHER" id="PTHR48098">
    <property type="entry name" value="ENTEROCHELIN ESTERASE-RELATED"/>
    <property type="match status" value="1"/>
</dbReference>
<dbReference type="RefSeq" id="WP_229742139.1">
    <property type="nucleotide sequence ID" value="NZ_BMGC01000003.1"/>
</dbReference>
<dbReference type="SUPFAM" id="SSF53474">
    <property type="entry name" value="alpha/beta-Hydrolases"/>
    <property type="match status" value="1"/>
</dbReference>
<dbReference type="Gene3D" id="3.40.50.1820">
    <property type="entry name" value="alpha/beta hydrolase"/>
    <property type="match status" value="1"/>
</dbReference>
<accession>A0A916SZM9</accession>
<dbReference type="InterPro" id="IPR029058">
    <property type="entry name" value="AB_hydrolase_fold"/>
</dbReference>
<dbReference type="Pfam" id="PF00756">
    <property type="entry name" value="Esterase"/>
    <property type="match status" value="1"/>
</dbReference>
<dbReference type="GO" id="GO:0016747">
    <property type="term" value="F:acyltransferase activity, transferring groups other than amino-acyl groups"/>
    <property type="evidence" value="ECO:0007669"/>
    <property type="project" value="TreeGrafter"/>
</dbReference>
<evidence type="ECO:0000313" key="4">
    <source>
        <dbReference type="Proteomes" id="UP000621454"/>
    </source>
</evidence>
<dbReference type="Proteomes" id="UP000621454">
    <property type="component" value="Unassembled WGS sequence"/>
</dbReference>
<evidence type="ECO:0008006" key="5">
    <source>
        <dbReference type="Google" id="ProtNLM"/>
    </source>
</evidence>
<feature type="compositionally biased region" description="Low complexity" evidence="1">
    <location>
        <begin position="31"/>
        <end position="48"/>
    </location>
</feature>
<reference evidence="3" key="1">
    <citation type="journal article" date="2014" name="Int. J. Syst. Evol. Microbiol.">
        <title>Complete genome sequence of Corynebacterium casei LMG S-19264T (=DSM 44701T), isolated from a smear-ripened cheese.</title>
        <authorList>
            <consortium name="US DOE Joint Genome Institute (JGI-PGF)"/>
            <person name="Walter F."/>
            <person name="Albersmeier A."/>
            <person name="Kalinowski J."/>
            <person name="Ruckert C."/>
        </authorList>
    </citation>
    <scope>NUCLEOTIDE SEQUENCE</scope>
    <source>
        <strain evidence="3">CGMCC 1.12827</strain>
    </source>
</reference>
<dbReference type="InterPro" id="IPR000801">
    <property type="entry name" value="Esterase-like"/>
</dbReference>
<keyword evidence="4" id="KW-1185">Reference proteome</keyword>
<organism evidence="3 4">
    <name type="scientific">Gordonia jinhuaensis</name>
    <dbReference type="NCBI Taxonomy" id="1517702"/>
    <lineage>
        <taxon>Bacteria</taxon>
        <taxon>Bacillati</taxon>
        <taxon>Actinomycetota</taxon>
        <taxon>Actinomycetes</taxon>
        <taxon>Mycobacteriales</taxon>
        <taxon>Gordoniaceae</taxon>
        <taxon>Gordonia</taxon>
    </lineage>
</organism>
<feature type="signal peptide" evidence="2">
    <location>
        <begin position="1"/>
        <end position="24"/>
    </location>
</feature>
<name>A0A916SZM9_9ACTN</name>